<dbReference type="SMART" id="SM00363">
    <property type="entry name" value="S4"/>
    <property type="match status" value="1"/>
</dbReference>
<dbReference type="HAMAP" id="MF_01306_B">
    <property type="entry name" value="Ribosomal_uS4_B"/>
    <property type="match status" value="1"/>
</dbReference>
<comment type="function">
    <text evidence="7">One of the primary rRNA binding proteins, it binds directly to 16S rRNA where it nucleates assembly of the body of the 30S subunit.</text>
</comment>
<dbReference type="Proteomes" id="UP000178348">
    <property type="component" value="Unassembled WGS sequence"/>
</dbReference>
<evidence type="ECO:0000256" key="4">
    <source>
        <dbReference type="ARBA" id="ARBA00022980"/>
    </source>
</evidence>
<organism evidence="10 11">
    <name type="scientific">Candidatus Liptonbacteria bacterium RIFCSPLOWO2_01_FULL_53_13</name>
    <dbReference type="NCBI Taxonomy" id="1798651"/>
    <lineage>
        <taxon>Bacteria</taxon>
        <taxon>Candidatus Liptoniibacteriota</taxon>
    </lineage>
</organism>
<evidence type="ECO:0000313" key="11">
    <source>
        <dbReference type="Proteomes" id="UP000178348"/>
    </source>
</evidence>
<reference evidence="10 11" key="1">
    <citation type="journal article" date="2016" name="Nat. Commun.">
        <title>Thousands of microbial genomes shed light on interconnected biogeochemical processes in an aquifer system.</title>
        <authorList>
            <person name="Anantharaman K."/>
            <person name="Brown C.T."/>
            <person name="Hug L.A."/>
            <person name="Sharon I."/>
            <person name="Castelle C.J."/>
            <person name="Probst A.J."/>
            <person name="Thomas B.C."/>
            <person name="Singh A."/>
            <person name="Wilkins M.J."/>
            <person name="Karaoz U."/>
            <person name="Brodie E.L."/>
            <person name="Williams K.H."/>
            <person name="Hubbard S.S."/>
            <person name="Banfield J.F."/>
        </authorList>
    </citation>
    <scope>NUCLEOTIDE SEQUENCE [LARGE SCALE GENOMIC DNA]</scope>
</reference>
<proteinExistence type="inferred from homology"/>
<dbReference type="GO" id="GO:0006412">
    <property type="term" value="P:translation"/>
    <property type="evidence" value="ECO:0007669"/>
    <property type="project" value="UniProtKB-UniRule"/>
</dbReference>
<dbReference type="PANTHER" id="PTHR11831:SF4">
    <property type="entry name" value="SMALL RIBOSOMAL SUBUNIT PROTEIN US4M"/>
    <property type="match status" value="1"/>
</dbReference>
<dbReference type="InterPro" id="IPR002942">
    <property type="entry name" value="S4_RNA-bd"/>
</dbReference>
<dbReference type="InterPro" id="IPR022801">
    <property type="entry name" value="Ribosomal_uS4"/>
</dbReference>
<evidence type="ECO:0000256" key="3">
    <source>
        <dbReference type="ARBA" id="ARBA00022884"/>
    </source>
</evidence>
<dbReference type="Gene3D" id="3.10.290.10">
    <property type="entry name" value="RNA-binding S4 domain"/>
    <property type="match status" value="1"/>
</dbReference>
<evidence type="ECO:0000256" key="6">
    <source>
        <dbReference type="ARBA" id="ARBA00035254"/>
    </source>
</evidence>
<feature type="domain" description="Small ribosomal subunit protein uS4 N-terminal" evidence="9">
    <location>
        <begin position="1"/>
        <end position="96"/>
    </location>
</feature>
<dbReference type="PANTHER" id="PTHR11831">
    <property type="entry name" value="30S 40S RIBOSOMAL PROTEIN"/>
    <property type="match status" value="1"/>
</dbReference>
<dbReference type="SMART" id="SM01390">
    <property type="entry name" value="Ribosomal_S4"/>
    <property type="match status" value="1"/>
</dbReference>
<comment type="caution">
    <text evidence="10">The sequence shown here is derived from an EMBL/GenBank/DDBJ whole genome shotgun (WGS) entry which is preliminary data.</text>
</comment>
<dbReference type="GO" id="GO:0003735">
    <property type="term" value="F:structural constituent of ribosome"/>
    <property type="evidence" value="ECO:0007669"/>
    <property type="project" value="InterPro"/>
</dbReference>
<dbReference type="CDD" id="cd00165">
    <property type="entry name" value="S4"/>
    <property type="match status" value="1"/>
</dbReference>
<dbReference type="InterPro" id="IPR001912">
    <property type="entry name" value="Ribosomal_uS4_N"/>
</dbReference>
<comment type="subunit">
    <text evidence="7">Part of the 30S ribosomal subunit. Contacts protein S5. The interaction surface between S4 and S5 is involved in control of translational fidelity.</text>
</comment>
<dbReference type="InterPro" id="IPR036986">
    <property type="entry name" value="S4_RNA-bd_sf"/>
</dbReference>
<dbReference type="GO" id="GO:0015935">
    <property type="term" value="C:small ribosomal subunit"/>
    <property type="evidence" value="ECO:0007669"/>
    <property type="project" value="InterPro"/>
</dbReference>
<dbReference type="FunFam" id="3.10.290.10:FF:000001">
    <property type="entry name" value="30S ribosomal protein S4"/>
    <property type="match status" value="1"/>
</dbReference>
<dbReference type="Pfam" id="PF01479">
    <property type="entry name" value="S4"/>
    <property type="match status" value="1"/>
</dbReference>
<dbReference type="EMBL" id="MHLB01000017">
    <property type="protein sequence ID" value="OGZ02299.1"/>
    <property type="molecule type" value="Genomic_DNA"/>
</dbReference>
<evidence type="ECO:0000256" key="1">
    <source>
        <dbReference type="ARBA" id="ARBA00007465"/>
    </source>
</evidence>
<dbReference type="NCBIfam" id="NF003717">
    <property type="entry name" value="PRK05327.1"/>
    <property type="match status" value="1"/>
</dbReference>
<comment type="similarity">
    <text evidence="1 7">Belongs to the universal ribosomal protein uS4 family.</text>
</comment>
<evidence type="ECO:0000256" key="5">
    <source>
        <dbReference type="ARBA" id="ARBA00023274"/>
    </source>
</evidence>
<evidence type="ECO:0000259" key="8">
    <source>
        <dbReference type="SMART" id="SM00363"/>
    </source>
</evidence>
<dbReference type="NCBIfam" id="TIGR01017">
    <property type="entry name" value="rpsD_bact"/>
    <property type="match status" value="1"/>
</dbReference>
<keyword evidence="5 7" id="KW-0687">Ribonucleoprotein</keyword>
<keyword evidence="2 7" id="KW-0699">rRNA-binding</keyword>
<keyword evidence="4 7" id="KW-0689">Ribosomal protein</keyword>
<dbReference type="GO" id="GO:0019843">
    <property type="term" value="F:rRNA binding"/>
    <property type="evidence" value="ECO:0007669"/>
    <property type="project" value="UniProtKB-UniRule"/>
</dbReference>
<evidence type="ECO:0000313" key="10">
    <source>
        <dbReference type="EMBL" id="OGZ02299.1"/>
    </source>
</evidence>
<dbReference type="Gene3D" id="1.10.1050.10">
    <property type="entry name" value="Ribosomal Protein S4 Delta 41, Chain A, domain 1"/>
    <property type="match status" value="1"/>
</dbReference>
<dbReference type="InterPro" id="IPR005709">
    <property type="entry name" value="Ribosomal_uS4_bac-type"/>
</dbReference>
<dbReference type="GO" id="GO:0042274">
    <property type="term" value="P:ribosomal small subunit biogenesis"/>
    <property type="evidence" value="ECO:0007669"/>
    <property type="project" value="TreeGrafter"/>
</dbReference>
<accession>A0A1G2CLR6</accession>
<evidence type="ECO:0000259" key="9">
    <source>
        <dbReference type="SMART" id="SM01390"/>
    </source>
</evidence>
<feature type="domain" description="RNA-binding S4" evidence="8">
    <location>
        <begin position="97"/>
        <end position="167"/>
    </location>
</feature>
<dbReference type="AlphaFoldDB" id="A0A1G2CLR6"/>
<dbReference type="PROSITE" id="PS50889">
    <property type="entry name" value="S4"/>
    <property type="match status" value="1"/>
</dbReference>
<dbReference type="Pfam" id="PF00163">
    <property type="entry name" value="Ribosomal_S4"/>
    <property type="match status" value="1"/>
</dbReference>
<name>A0A1G2CLR6_9BACT</name>
<evidence type="ECO:0000256" key="7">
    <source>
        <dbReference type="HAMAP-Rule" id="MF_01306"/>
    </source>
</evidence>
<dbReference type="SUPFAM" id="SSF55174">
    <property type="entry name" value="Alpha-L RNA-binding motif"/>
    <property type="match status" value="1"/>
</dbReference>
<protein>
    <recommendedName>
        <fullName evidence="6 7">Small ribosomal subunit protein uS4</fullName>
    </recommendedName>
</protein>
<comment type="function">
    <text evidence="7">With S5 and S12 plays an important role in translational accuracy.</text>
</comment>
<keyword evidence="3 7" id="KW-0694">RNA-binding</keyword>
<evidence type="ECO:0000256" key="2">
    <source>
        <dbReference type="ARBA" id="ARBA00022730"/>
    </source>
</evidence>
<sequence>MQGAKEKRERSLGIHLGLKATRCQSPKCALVRKPYRPGVHGKSRRRKTLSDFGRQIQEKQKFKLTYGIDERALRNVFKQASQKKGSTSVRFIELLEYRVDSILYRLGFAGSRSMARQLVTHGHIMINGKKVRSPGFLLKVGDIVTVRPESAGKAVFSALKEALANYEPPVWLHLDKGKLEGKVIGPPEFESIPFEINLVVESFSK</sequence>
<gene>
    <name evidence="7" type="primary">rpsD</name>
    <name evidence="10" type="ORF">A2946_00075</name>
</gene>